<gene>
    <name evidence="1" type="ORF">AC094_41490</name>
</gene>
<organism evidence="1 2">
    <name type="scientific">Bacteroides fragilis</name>
    <dbReference type="NCBI Taxonomy" id="817"/>
    <lineage>
        <taxon>Bacteria</taxon>
        <taxon>Pseudomonadati</taxon>
        <taxon>Bacteroidota</taxon>
        <taxon>Bacteroidia</taxon>
        <taxon>Bacteroidales</taxon>
        <taxon>Bacteroidaceae</taxon>
        <taxon>Bacteroides</taxon>
    </lineage>
</organism>
<evidence type="ECO:0000313" key="1">
    <source>
        <dbReference type="EMBL" id="OCR27377.1"/>
    </source>
</evidence>
<name>A0A853PN72_BACFG</name>
<proteinExistence type="predicted"/>
<evidence type="ECO:0000313" key="2">
    <source>
        <dbReference type="Proteomes" id="UP000093197"/>
    </source>
</evidence>
<comment type="caution">
    <text evidence="1">The sequence shown here is derived from an EMBL/GenBank/DDBJ whole genome shotgun (WGS) entry which is preliminary data.</text>
</comment>
<sequence length="57" mass="6874">MDRNKLCYLREYKADNYIYELSERHVIYELANLKQLTFEVTDACNSLLESYPVSLFF</sequence>
<dbReference type="AlphaFoldDB" id="A0A853PN72"/>
<reference evidence="1 2" key="1">
    <citation type="journal article" date="2016" name="PLoS ONE">
        <title>Genomic Diversity of Enterotoxigenic Strains of Bacteroides fragilis.</title>
        <authorList>
            <person name="Pierce J.V."/>
            <person name="Bernstein H.D."/>
        </authorList>
    </citation>
    <scope>NUCLEOTIDE SEQUENCE [LARGE SCALE GENOMIC DNA]</scope>
    <source>
        <strain evidence="1 2">20793-3</strain>
    </source>
</reference>
<dbReference type="EMBL" id="LIDT01000044">
    <property type="protein sequence ID" value="OCR27377.1"/>
    <property type="molecule type" value="Genomic_DNA"/>
</dbReference>
<dbReference type="Proteomes" id="UP000093197">
    <property type="component" value="Unassembled WGS sequence"/>
</dbReference>
<accession>A0A853PN72</accession>
<protein>
    <submittedName>
        <fullName evidence="1">Uncharacterized protein</fullName>
    </submittedName>
</protein>